<protein>
    <recommendedName>
        <fullName evidence="2">PEGA domain-containing protein</fullName>
    </recommendedName>
</protein>
<dbReference type="InterPro" id="IPR008969">
    <property type="entry name" value="CarboxyPept-like_regulatory"/>
</dbReference>
<evidence type="ECO:0008006" key="2">
    <source>
        <dbReference type="Google" id="ProtNLM"/>
    </source>
</evidence>
<sequence>MSIKLVGGLNPLDVSLIPVYVPPPTATLQGTVTEAVTGYGIAGVLVEVIGTAFSDYTNTSGDYSIANIPVGTYTIHFSKEGYDPLTV</sequence>
<name>X1T919_9ZZZZ</name>
<gene>
    <name evidence="1" type="ORF">S12H4_14735</name>
</gene>
<evidence type="ECO:0000313" key="1">
    <source>
        <dbReference type="EMBL" id="GAI84015.1"/>
    </source>
</evidence>
<dbReference type="SUPFAM" id="SSF49464">
    <property type="entry name" value="Carboxypeptidase regulatory domain-like"/>
    <property type="match status" value="1"/>
</dbReference>
<dbReference type="AlphaFoldDB" id="X1T919"/>
<proteinExistence type="predicted"/>
<dbReference type="Pfam" id="PF13620">
    <property type="entry name" value="CarboxypepD_reg"/>
    <property type="match status" value="1"/>
</dbReference>
<reference evidence="1" key="1">
    <citation type="journal article" date="2014" name="Front. Microbiol.">
        <title>High frequency of phylogenetically diverse reductive dehalogenase-homologous genes in deep subseafloor sedimentary metagenomes.</title>
        <authorList>
            <person name="Kawai M."/>
            <person name="Futagami T."/>
            <person name="Toyoda A."/>
            <person name="Takaki Y."/>
            <person name="Nishi S."/>
            <person name="Hori S."/>
            <person name="Arai W."/>
            <person name="Tsubouchi T."/>
            <person name="Morono Y."/>
            <person name="Uchiyama I."/>
            <person name="Ito T."/>
            <person name="Fujiyama A."/>
            <person name="Inagaki F."/>
            <person name="Takami H."/>
        </authorList>
    </citation>
    <scope>NUCLEOTIDE SEQUENCE</scope>
    <source>
        <strain evidence="1">Expedition CK06-06</strain>
    </source>
</reference>
<dbReference type="Gene3D" id="2.60.40.1120">
    <property type="entry name" value="Carboxypeptidase-like, regulatory domain"/>
    <property type="match status" value="1"/>
</dbReference>
<dbReference type="EMBL" id="BARW01007043">
    <property type="protein sequence ID" value="GAI84015.1"/>
    <property type="molecule type" value="Genomic_DNA"/>
</dbReference>
<accession>X1T919</accession>
<comment type="caution">
    <text evidence="1">The sequence shown here is derived from an EMBL/GenBank/DDBJ whole genome shotgun (WGS) entry which is preliminary data.</text>
</comment>
<organism evidence="1">
    <name type="scientific">marine sediment metagenome</name>
    <dbReference type="NCBI Taxonomy" id="412755"/>
    <lineage>
        <taxon>unclassified sequences</taxon>
        <taxon>metagenomes</taxon>
        <taxon>ecological metagenomes</taxon>
    </lineage>
</organism>